<keyword evidence="5 9" id="KW-0378">Hydrolase</keyword>
<name>A0A2W1JJP6_9CYAN</name>
<feature type="domain" description="PIN" evidence="8">
    <location>
        <begin position="7"/>
        <end position="124"/>
    </location>
</feature>
<accession>A0A2W1JJP6</accession>
<evidence type="ECO:0000313" key="10">
    <source>
        <dbReference type="Proteomes" id="UP000248857"/>
    </source>
</evidence>
<evidence type="ECO:0000259" key="8">
    <source>
        <dbReference type="Pfam" id="PF01850"/>
    </source>
</evidence>
<proteinExistence type="inferred from homology"/>
<organism evidence="9 10">
    <name type="scientific">Acaryochloris thomasi RCC1774</name>
    <dbReference type="NCBI Taxonomy" id="1764569"/>
    <lineage>
        <taxon>Bacteria</taxon>
        <taxon>Bacillati</taxon>
        <taxon>Cyanobacteriota</taxon>
        <taxon>Cyanophyceae</taxon>
        <taxon>Acaryochloridales</taxon>
        <taxon>Acaryochloridaceae</taxon>
        <taxon>Acaryochloris</taxon>
        <taxon>Acaryochloris thomasi</taxon>
    </lineage>
</organism>
<evidence type="ECO:0000313" key="9">
    <source>
        <dbReference type="EMBL" id="PZD73629.1"/>
    </source>
</evidence>
<sequence length="140" mass="16037">MTAAVFLLDTNIFSEATKLQPNPQVLEKLKQNRSEIATASVVLHELLFGCYRLPRSKRRQKLEDYAMTSVSRTLQIFSYDDSAAKCHAAERSRLATIGRTPPYIDGQIAAIAIINNLTLVTRNESDYQDFQRLKIENWFR</sequence>
<dbReference type="InterPro" id="IPR002716">
    <property type="entry name" value="PIN_dom"/>
</dbReference>
<gene>
    <name evidence="9" type="primary">vapC_2</name>
    <name evidence="9" type="ORF">C1752_02061</name>
</gene>
<dbReference type="InterPro" id="IPR029060">
    <property type="entry name" value="PIN-like_dom_sf"/>
</dbReference>
<dbReference type="PANTHER" id="PTHR33653:SF1">
    <property type="entry name" value="RIBONUCLEASE VAPC2"/>
    <property type="match status" value="1"/>
</dbReference>
<dbReference type="GO" id="GO:0004519">
    <property type="term" value="F:endonuclease activity"/>
    <property type="evidence" value="ECO:0007669"/>
    <property type="project" value="UniProtKB-KW"/>
</dbReference>
<evidence type="ECO:0000256" key="6">
    <source>
        <dbReference type="ARBA" id="ARBA00022842"/>
    </source>
</evidence>
<dbReference type="Proteomes" id="UP000248857">
    <property type="component" value="Unassembled WGS sequence"/>
</dbReference>
<comment type="caution">
    <text evidence="9">The sequence shown here is derived from an EMBL/GenBank/DDBJ whole genome shotgun (WGS) entry which is preliminary data.</text>
</comment>
<dbReference type="EMBL" id="PQWO01000005">
    <property type="protein sequence ID" value="PZD73629.1"/>
    <property type="molecule type" value="Genomic_DNA"/>
</dbReference>
<dbReference type="InterPro" id="IPR050556">
    <property type="entry name" value="Type_II_TA_system_RNase"/>
</dbReference>
<evidence type="ECO:0000256" key="4">
    <source>
        <dbReference type="ARBA" id="ARBA00022723"/>
    </source>
</evidence>
<keyword evidence="10" id="KW-1185">Reference proteome</keyword>
<evidence type="ECO:0000256" key="7">
    <source>
        <dbReference type="ARBA" id="ARBA00038093"/>
    </source>
</evidence>
<evidence type="ECO:0000256" key="1">
    <source>
        <dbReference type="ARBA" id="ARBA00001946"/>
    </source>
</evidence>
<dbReference type="RefSeq" id="WP_110986023.1">
    <property type="nucleotide sequence ID" value="NZ_CAWNWM010000005.1"/>
</dbReference>
<dbReference type="GO" id="GO:0046872">
    <property type="term" value="F:metal ion binding"/>
    <property type="evidence" value="ECO:0007669"/>
    <property type="project" value="UniProtKB-KW"/>
</dbReference>
<comment type="cofactor">
    <cofactor evidence="1">
        <name>Mg(2+)</name>
        <dbReference type="ChEBI" id="CHEBI:18420"/>
    </cofactor>
</comment>
<keyword evidence="6" id="KW-0460">Magnesium</keyword>
<evidence type="ECO:0000256" key="3">
    <source>
        <dbReference type="ARBA" id="ARBA00022722"/>
    </source>
</evidence>
<keyword evidence="9" id="KW-0255">Endonuclease</keyword>
<keyword evidence="3" id="KW-0540">Nuclease</keyword>
<protein>
    <submittedName>
        <fullName evidence="9">tRNA(fMet)-specific endonuclease VapC</fullName>
        <ecNumber evidence="9">3.1.-.-</ecNumber>
    </submittedName>
</protein>
<dbReference type="EC" id="3.1.-.-" evidence="9"/>
<dbReference type="Pfam" id="PF01850">
    <property type="entry name" value="PIN"/>
    <property type="match status" value="1"/>
</dbReference>
<reference evidence="9 10" key="1">
    <citation type="journal article" date="2018" name="Sci. Rep.">
        <title>A novel species of the marine cyanobacterium Acaryochloris with a unique pigment content and lifestyle.</title>
        <authorList>
            <person name="Partensky F."/>
            <person name="Six C."/>
            <person name="Ratin M."/>
            <person name="Garczarek L."/>
            <person name="Vaulot D."/>
            <person name="Probert I."/>
            <person name="Calteau A."/>
            <person name="Gourvil P."/>
            <person name="Marie D."/>
            <person name="Grebert T."/>
            <person name="Bouchier C."/>
            <person name="Le Panse S."/>
            <person name="Gachenot M."/>
            <person name="Rodriguez F."/>
            <person name="Garrido J.L."/>
        </authorList>
    </citation>
    <scope>NUCLEOTIDE SEQUENCE [LARGE SCALE GENOMIC DNA]</scope>
    <source>
        <strain evidence="9 10">RCC1774</strain>
    </source>
</reference>
<evidence type="ECO:0000256" key="2">
    <source>
        <dbReference type="ARBA" id="ARBA00022649"/>
    </source>
</evidence>
<dbReference type="CDD" id="cd18747">
    <property type="entry name" value="PIN_VapC4-5_FitB-like"/>
    <property type="match status" value="1"/>
</dbReference>
<keyword evidence="2" id="KW-1277">Toxin-antitoxin system</keyword>
<dbReference type="SUPFAM" id="SSF88723">
    <property type="entry name" value="PIN domain-like"/>
    <property type="match status" value="1"/>
</dbReference>
<keyword evidence="4" id="KW-0479">Metal-binding</keyword>
<dbReference type="AlphaFoldDB" id="A0A2W1JJP6"/>
<dbReference type="Gene3D" id="3.40.50.1010">
    <property type="entry name" value="5'-nuclease"/>
    <property type="match status" value="1"/>
</dbReference>
<dbReference type="GO" id="GO:0016787">
    <property type="term" value="F:hydrolase activity"/>
    <property type="evidence" value="ECO:0007669"/>
    <property type="project" value="UniProtKB-KW"/>
</dbReference>
<evidence type="ECO:0000256" key="5">
    <source>
        <dbReference type="ARBA" id="ARBA00022801"/>
    </source>
</evidence>
<comment type="similarity">
    <text evidence="7">Belongs to the PINc/VapC protein family.</text>
</comment>
<dbReference type="PANTHER" id="PTHR33653">
    <property type="entry name" value="RIBONUCLEASE VAPC2"/>
    <property type="match status" value="1"/>
</dbReference>
<dbReference type="OrthoDB" id="9804823at2"/>